<evidence type="ECO:0000313" key="1">
    <source>
        <dbReference type="EMBL" id="CAB4748437.1"/>
    </source>
</evidence>
<sequence length="40" mass="4352">MLFDVKVVSRAEYDAHMADLKERGQVGKIDSGRSEVAGVS</sequence>
<organism evidence="1">
    <name type="scientific">freshwater metagenome</name>
    <dbReference type="NCBI Taxonomy" id="449393"/>
    <lineage>
        <taxon>unclassified sequences</taxon>
        <taxon>metagenomes</taxon>
        <taxon>ecological metagenomes</taxon>
    </lineage>
</organism>
<accession>A0A6J6TPB8</accession>
<dbReference type="AlphaFoldDB" id="A0A6J6TPB8"/>
<protein>
    <submittedName>
        <fullName evidence="1">Unannotated protein</fullName>
    </submittedName>
</protein>
<dbReference type="EMBL" id="CAEZZD010000069">
    <property type="protein sequence ID" value="CAB4748437.1"/>
    <property type="molecule type" value="Genomic_DNA"/>
</dbReference>
<proteinExistence type="predicted"/>
<name>A0A6J6TPB8_9ZZZZ</name>
<reference evidence="1" key="1">
    <citation type="submission" date="2020-05" db="EMBL/GenBank/DDBJ databases">
        <authorList>
            <person name="Chiriac C."/>
            <person name="Salcher M."/>
            <person name="Ghai R."/>
            <person name="Kavagutti S V."/>
        </authorList>
    </citation>
    <scope>NUCLEOTIDE SEQUENCE</scope>
</reference>
<gene>
    <name evidence="1" type="ORF">UFOPK2824_00566</name>
</gene>